<dbReference type="AlphaFoldDB" id="G3H762"/>
<reference evidence="3" key="1">
    <citation type="journal article" date="2011" name="Nat. Biotechnol.">
        <title>The genomic sequence of the Chinese hamster ovary (CHO)-K1 cell line.</title>
        <authorList>
            <person name="Xu X."/>
            <person name="Nagarajan H."/>
            <person name="Lewis N.E."/>
            <person name="Pan S."/>
            <person name="Cai Z."/>
            <person name="Liu X."/>
            <person name="Chen W."/>
            <person name="Xie M."/>
            <person name="Wang W."/>
            <person name="Hammond S."/>
            <person name="Andersen M.R."/>
            <person name="Neff N."/>
            <person name="Passarelli B."/>
            <person name="Koh W."/>
            <person name="Fan H.C."/>
            <person name="Wang J."/>
            <person name="Gui Y."/>
            <person name="Lee K.H."/>
            <person name="Betenbaugh M.J."/>
            <person name="Quake S.R."/>
            <person name="Famili I."/>
            <person name="Palsson B.O."/>
            <person name="Wang J."/>
        </authorList>
    </citation>
    <scope>NUCLEOTIDE SEQUENCE [LARGE SCALE GENOMIC DNA]</scope>
    <source>
        <strain evidence="3">CHO K1 cell line</strain>
    </source>
</reference>
<dbReference type="EMBL" id="JH000188">
    <property type="protein sequence ID" value="EGV98403.1"/>
    <property type="molecule type" value="Genomic_DNA"/>
</dbReference>
<dbReference type="Proteomes" id="UP000001075">
    <property type="component" value="Unassembled WGS sequence"/>
</dbReference>
<feature type="compositionally biased region" description="Polar residues" evidence="1">
    <location>
        <begin position="74"/>
        <end position="83"/>
    </location>
</feature>
<feature type="compositionally biased region" description="Polar residues" evidence="1">
    <location>
        <begin position="54"/>
        <end position="68"/>
    </location>
</feature>
<accession>G3H762</accession>
<sequence>MAGTVPKTGRCQQPSQQKQDMGPAPQTPLVVCLQLACGSGYKHRISSREGQGGNKQRTSCSALTTSGSIRVLSSDPSNPKASD</sequence>
<organism evidence="2 3">
    <name type="scientific">Cricetulus griseus</name>
    <name type="common">Chinese hamster</name>
    <name type="synonym">Cricetulus barabensis griseus</name>
    <dbReference type="NCBI Taxonomy" id="10029"/>
    <lineage>
        <taxon>Eukaryota</taxon>
        <taxon>Metazoa</taxon>
        <taxon>Chordata</taxon>
        <taxon>Craniata</taxon>
        <taxon>Vertebrata</taxon>
        <taxon>Euteleostomi</taxon>
        <taxon>Mammalia</taxon>
        <taxon>Eutheria</taxon>
        <taxon>Euarchontoglires</taxon>
        <taxon>Glires</taxon>
        <taxon>Rodentia</taxon>
        <taxon>Myomorpha</taxon>
        <taxon>Muroidea</taxon>
        <taxon>Cricetidae</taxon>
        <taxon>Cricetinae</taxon>
        <taxon>Cricetulus</taxon>
    </lineage>
</organism>
<name>G3H762_CRIGR</name>
<proteinExistence type="predicted"/>
<evidence type="ECO:0000313" key="3">
    <source>
        <dbReference type="Proteomes" id="UP000001075"/>
    </source>
</evidence>
<evidence type="ECO:0000313" key="2">
    <source>
        <dbReference type="EMBL" id="EGV98403.1"/>
    </source>
</evidence>
<dbReference type="InParanoid" id="G3H762"/>
<evidence type="ECO:0000256" key="1">
    <source>
        <dbReference type="SAM" id="MobiDB-lite"/>
    </source>
</evidence>
<gene>
    <name evidence="2" type="ORF">I79_006188</name>
</gene>
<feature type="compositionally biased region" description="Polar residues" evidence="1">
    <location>
        <begin position="10"/>
        <end position="19"/>
    </location>
</feature>
<feature type="region of interest" description="Disordered" evidence="1">
    <location>
        <begin position="1"/>
        <end position="25"/>
    </location>
</feature>
<protein>
    <submittedName>
        <fullName evidence="2">Uncharacterized protein</fullName>
    </submittedName>
</protein>
<feature type="region of interest" description="Disordered" evidence="1">
    <location>
        <begin position="43"/>
        <end position="83"/>
    </location>
</feature>